<accession>A0A1V6RJB4</accession>
<feature type="compositionally biased region" description="Basic residues" evidence="1">
    <location>
        <begin position="202"/>
        <end position="222"/>
    </location>
</feature>
<keyword evidence="2" id="KW-1133">Transmembrane helix</keyword>
<evidence type="ECO:0008006" key="5">
    <source>
        <dbReference type="Google" id="ProtNLM"/>
    </source>
</evidence>
<feature type="region of interest" description="Disordered" evidence="1">
    <location>
        <begin position="193"/>
        <end position="222"/>
    </location>
</feature>
<feature type="region of interest" description="Disordered" evidence="1">
    <location>
        <begin position="108"/>
        <end position="143"/>
    </location>
</feature>
<feature type="transmembrane region" description="Helical" evidence="2">
    <location>
        <begin position="77"/>
        <end position="96"/>
    </location>
</feature>
<proteinExistence type="predicted"/>
<name>A0A1V6RJB4_9EURO</name>
<evidence type="ECO:0000313" key="4">
    <source>
        <dbReference type="Proteomes" id="UP000191518"/>
    </source>
</evidence>
<gene>
    <name evidence="3" type="ORF">PENVUL_c042G08545</name>
</gene>
<dbReference type="EMBL" id="MDYP01000042">
    <property type="protein sequence ID" value="OQE01630.1"/>
    <property type="molecule type" value="Genomic_DNA"/>
</dbReference>
<dbReference type="OrthoDB" id="4366181at2759"/>
<evidence type="ECO:0000313" key="3">
    <source>
        <dbReference type="EMBL" id="OQE01630.1"/>
    </source>
</evidence>
<protein>
    <recommendedName>
        <fullName evidence="5">Mid2 domain-containing protein</fullName>
    </recommendedName>
</protein>
<evidence type="ECO:0000256" key="2">
    <source>
        <dbReference type="SAM" id="Phobius"/>
    </source>
</evidence>
<keyword evidence="4" id="KW-1185">Reference proteome</keyword>
<sequence>MAPAIREVTQTFIEEGTTVVQVVTLNTKPWPTLNLVTFTVTTPHTTVLRVIDTATSAPDTTNSDKSSGLSNADKGTIAGSILGAAVFLLLLYYCHLCRLQRTSTRRSAKIPLDPKDPEASDPAPPDPSPTDNPSKKKKTVTISSDLPRYFPPYSASKSTKPIISPLVRITTEMNLRTGLETRAGRLGQPVRFLIREREKPPRVKKRRRHRRRSKHKAKADQH</sequence>
<dbReference type="Proteomes" id="UP000191518">
    <property type="component" value="Unassembled WGS sequence"/>
</dbReference>
<comment type="caution">
    <text evidence="3">The sequence shown here is derived from an EMBL/GenBank/DDBJ whole genome shotgun (WGS) entry which is preliminary data.</text>
</comment>
<dbReference type="AlphaFoldDB" id="A0A1V6RJB4"/>
<organism evidence="3 4">
    <name type="scientific">Penicillium vulpinum</name>
    <dbReference type="NCBI Taxonomy" id="29845"/>
    <lineage>
        <taxon>Eukaryota</taxon>
        <taxon>Fungi</taxon>
        <taxon>Dikarya</taxon>
        <taxon>Ascomycota</taxon>
        <taxon>Pezizomycotina</taxon>
        <taxon>Eurotiomycetes</taxon>
        <taxon>Eurotiomycetidae</taxon>
        <taxon>Eurotiales</taxon>
        <taxon>Aspergillaceae</taxon>
        <taxon>Penicillium</taxon>
    </lineage>
</organism>
<keyword evidence="2" id="KW-0472">Membrane</keyword>
<reference evidence="4" key="1">
    <citation type="journal article" date="2017" name="Nat. Microbiol.">
        <title>Global analysis of biosynthetic gene clusters reveals vast potential of secondary metabolite production in Penicillium species.</title>
        <authorList>
            <person name="Nielsen J.C."/>
            <person name="Grijseels S."/>
            <person name="Prigent S."/>
            <person name="Ji B."/>
            <person name="Dainat J."/>
            <person name="Nielsen K.F."/>
            <person name="Frisvad J.C."/>
            <person name="Workman M."/>
            <person name="Nielsen J."/>
        </authorList>
    </citation>
    <scope>NUCLEOTIDE SEQUENCE [LARGE SCALE GENOMIC DNA]</scope>
    <source>
        <strain evidence="4">IBT 29486</strain>
    </source>
</reference>
<keyword evidence="2" id="KW-0812">Transmembrane</keyword>
<evidence type="ECO:0000256" key="1">
    <source>
        <dbReference type="SAM" id="MobiDB-lite"/>
    </source>
</evidence>